<organism evidence="2 3">
    <name type="scientific">Arthrobacter cavernae</name>
    <dbReference type="NCBI Taxonomy" id="2817681"/>
    <lineage>
        <taxon>Bacteria</taxon>
        <taxon>Bacillati</taxon>
        <taxon>Actinomycetota</taxon>
        <taxon>Actinomycetes</taxon>
        <taxon>Micrococcales</taxon>
        <taxon>Micrococcaceae</taxon>
        <taxon>Arthrobacter</taxon>
    </lineage>
</organism>
<evidence type="ECO:0000259" key="1">
    <source>
        <dbReference type="PROSITE" id="PS51085"/>
    </source>
</evidence>
<evidence type="ECO:0000313" key="3">
    <source>
        <dbReference type="Proteomes" id="UP000664164"/>
    </source>
</evidence>
<dbReference type="Gene3D" id="3.10.20.30">
    <property type="match status" value="1"/>
</dbReference>
<evidence type="ECO:0000313" key="2">
    <source>
        <dbReference type="EMBL" id="MBO1268249.1"/>
    </source>
</evidence>
<feature type="non-terminal residue" evidence="2">
    <location>
        <position position="1"/>
    </location>
</feature>
<accession>A0A939HFJ4</accession>
<dbReference type="InterPro" id="IPR012675">
    <property type="entry name" value="Beta-grasp_dom_sf"/>
</dbReference>
<dbReference type="CDD" id="cd00207">
    <property type="entry name" value="fer2"/>
    <property type="match status" value="1"/>
</dbReference>
<dbReference type="Gene3D" id="3.40.50.80">
    <property type="entry name" value="Nucleotide-binding domain of ferredoxin-NADP reductase (FNR) module"/>
    <property type="match status" value="1"/>
</dbReference>
<dbReference type="PANTHER" id="PTHR30212">
    <property type="entry name" value="PROTEIN YIIM"/>
    <property type="match status" value="1"/>
</dbReference>
<comment type="caution">
    <text evidence="2">The sequence shown here is derived from an EMBL/GenBank/DDBJ whole genome shotgun (WGS) entry which is preliminary data.</text>
</comment>
<dbReference type="InterPro" id="IPR039261">
    <property type="entry name" value="FNR_nucleotide-bd"/>
</dbReference>
<dbReference type="GO" id="GO:0051537">
    <property type="term" value="F:2 iron, 2 sulfur cluster binding"/>
    <property type="evidence" value="ECO:0007669"/>
    <property type="project" value="InterPro"/>
</dbReference>
<dbReference type="Proteomes" id="UP000664164">
    <property type="component" value="Unassembled WGS sequence"/>
</dbReference>
<dbReference type="SUPFAM" id="SSF52343">
    <property type="entry name" value="Ferredoxin reductase-like, C-terminal NADP-linked domain"/>
    <property type="match status" value="1"/>
</dbReference>
<sequence>EVHRRGTPWKLVYGARSKDHFAFVGELTSLDAPSVELHSQDTTGHPDLGAVVEASRGALVYSCGPAGLMDALSEHMDRAGRLHELHIERFAPAAPAAADPASPESSAGTGTFEVELERSGVVVDVHPNETVLEAVRAAGINHPSSCEMGFCGTCEVKVLCGKIDHRDDLLTEAEREQGTSMMICVSRAKSPRLVLDL</sequence>
<dbReference type="RefSeq" id="WP_207616055.1">
    <property type="nucleotide sequence ID" value="NZ_JAFNLL010000019.1"/>
</dbReference>
<dbReference type="InterPro" id="IPR001041">
    <property type="entry name" value="2Fe-2S_ferredoxin-type"/>
</dbReference>
<feature type="domain" description="2Fe-2S ferredoxin-type" evidence="1">
    <location>
        <begin position="112"/>
        <end position="197"/>
    </location>
</feature>
<dbReference type="SUPFAM" id="SSF54292">
    <property type="entry name" value="2Fe-2S ferredoxin-like"/>
    <property type="match status" value="1"/>
</dbReference>
<dbReference type="PROSITE" id="PS00197">
    <property type="entry name" value="2FE2S_FER_1"/>
    <property type="match status" value="1"/>
</dbReference>
<dbReference type="InterPro" id="IPR006058">
    <property type="entry name" value="2Fe2S_fd_BS"/>
</dbReference>
<dbReference type="InterPro" id="IPR052353">
    <property type="entry name" value="Benzoxazolinone_Detox_Enz"/>
</dbReference>
<dbReference type="EMBL" id="JAFNLL010000019">
    <property type="protein sequence ID" value="MBO1268249.1"/>
    <property type="molecule type" value="Genomic_DNA"/>
</dbReference>
<gene>
    <name evidence="2" type="ORF">J1902_09720</name>
</gene>
<name>A0A939HFJ4_9MICC</name>
<keyword evidence="3" id="KW-1185">Reference proteome</keyword>
<proteinExistence type="predicted"/>
<dbReference type="PANTHER" id="PTHR30212:SF2">
    <property type="entry name" value="PROTEIN YIIM"/>
    <property type="match status" value="1"/>
</dbReference>
<dbReference type="AlphaFoldDB" id="A0A939HFJ4"/>
<dbReference type="InterPro" id="IPR036010">
    <property type="entry name" value="2Fe-2S_ferredoxin-like_sf"/>
</dbReference>
<protein>
    <submittedName>
        <fullName evidence="2">Iron-sulfur cluster-binding domain-containing protein</fullName>
    </submittedName>
</protein>
<dbReference type="Pfam" id="PF00111">
    <property type="entry name" value="Fer2"/>
    <property type="match status" value="1"/>
</dbReference>
<reference evidence="2" key="1">
    <citation type="submission" date="2021-03" db="EMBL/GenBank/DDBJ databases">
        <title>A new species, PO-11, isolated from a karst cave deposit.</title>
        <authorList>
            <person name="Zhaoxiaoyong W."/>
        </authorList>
    </citation>
    <scope>NUCLEOTIDE SEQUENCE</scope>
    <source>
        <strain evidence="2">PO-11</strain>
    </source>
</reference>
<dbReference type="PROSITE" id="PS51085">
    <property type="entry name" value="2FE2S_FER_2"/>
    <property type="match status" value="1"/>
</dbReference>